<sequence length="990" mass="109733">MGSIDLVTLVDALNRPSMILSSTKQILAINHGLYRLLGRPSSDALVGTDVHHLGVDFALQLGSKQTGWDLLLNIETNPIEHNATSHNNTNNHVESPWPASTSEFWDQEDKRLQPTVDVIITRPQSAGKRPGDKQKVSNHIRAQMCSRRIQLDDQVIYLVDLQRPTSPPILPPPRSDESIGHDDSMGPPNGDERIALPEDSSDQETQVHRIVSTAIPYFTALFDAQGEAVHLSSSWHRVTGRGAKESLGNGWFEAFHPDDQAKLQNDWNQHVRDNDPSWSLEARYRKKNGKYRWCLVRVESAKKEHGKDDTKYWYGSMMDVDSLLRARQESDNHRNSILALVSNTHLCLWAVNQDLTLALQEGSLQWNPVTAKEQRDREQNDVDQSDVLVRAVTNSLDAVFEKMRDVLDGKLKTHTLDHREDGRWYRSTLIGDRCSQGDNTGTNHDKTGPARSVLGLTIDVTDVRVRAELEMENESLTLKERAATEASQLKSRFVANISHELRTPIAGIVGMNDLLLESLDTPEQIQFSQNIRSSAAQLLVVINDVLDISKIESGRLDIETVPFAVCLCLERLYTMMLVQATSKDLIFEYDNVDVPEGLVVVGDPHRLQQILLNLVSNSIKFTQAGRITLRVSVVRSGGEQEQNEERKSNDERTTLGSESQVEPLATSAATSPTDTDSLVLRFEVEDTGCGMDEATMQRMFEAFSQADSSTARKYGGTGLGLTITRQLVEMMGGTIKFSSETSVGTCGTVEIPFQKVTKDLSGKDSGVVSESIHIHHNHHHHHHYSRELTPTAQVKRAEERGSKVHSRAGSLSDPTPALGLGLSTSSIHAPLAAMTMTTTTTTTTTTASTTARRTKDERKDFVVLIVEDNIINLQIAVLMTKNLGPKILMASNGAEALAVLDRASQSGEKCPDLILMDCMMPIMDGYEATGAIRQDKSRFSPELRIIPIVALTASAHPGDMARCLEAGMDEYLVKPVAKTELEEVLDRWIP</sequence>
<dbReference type="InterPro" id="IPR036097">
    <property type="entry name" value="HisK_dim/P_sf"/>
</dbReference>
<feature type="domain" description="PAS" evidence="10">
    <location>
        <begin position="203"/>
        <end position="274"/>
    </location>
</feature>
<evidence type="ECO:0000256" key="1">
    <source>
        <dbReference type="ARBA" id="ARBA00000085"/>
    </source>
</evidence>
<dbReference type="RefSeq" id="XP_016226858.1">
    <property type="nucleotide sequence ID" value="XM_016367340.1"/>
</dbReference>
<dbReference type="Pfam" id="PF08447">
    <property type="entry name" value="PAS_3"/>
    <property type="match status" value="1"/>
</dbReference>
<dbReference type="SUPFAM" id="SSF52172">
    <property type="entry name" value="CheY-like"/>
    <property type="match status" value="1"/>
</dbReference>
<organism evidence="11 12">
    <name type="scientific">Exophiala mesophila</name>
    <name type="common">Black yeast-like fungus</name>
    <dbReference type="NCBI Taxonomy" id="212818"/>
    <lineage>
        <taxon>Eukaryota</taxon>
        <taxon>Fungi</taxon>
        <taxon>Dikarya</taxon>
        <taxon>Ascomycota</taxon>
        <taxon>Pezizomycotina</taxon>
        <taxon>Eurotiomycetes</taxon>
        <taxon>Chaetothyriomycetidae</taxon>
        <taxon>Chaetothyriales</taxon>
        <taxon>Herpotrichiellaceae</taxon>
        <taxon>Exophiala</taxon>
    </lineage>
</organism>
<dbReference type="HOGENOM" id="CLU_000445_114_15_1"/>
<dbReference type="PANTHER" id="PTHR43047">
    <property type="entry name" value="TWO-COMPONENT HISTIDINE PROTEIN KINASE"/>
    <property type="match status" value="1"/>
</dbReference>
<dbReference type="Gene3D" id="3.30.565.10">
    <property type="entry name" value="Histidine kinase-like ATPase, C-terminal domain"/>
    <property type="match status" value="1"/>
</dbReference>
<feature type="domain" description="Histidine kinase" evidence="8">
    <location>
        <begin position="496"/>
        <end position="755"/>
    </location>
</feature>
<dbReference type="PROSITE" id="PS50112">
    <property type="entry name" value="PAS"/>
    <property type="match status" value="1"/>
</dbReference>
<dbReference type="InterPro" id="IPR013655">
    <property type="entry name" value="PAS_fold_3"/>
</dbReference>
<dbReference type="PRINTS" id="PR00344">
    <property type="entry name" value="BCTRLSENSOR"/>
</dbReference>
<accession>A0A0D1ZMT4</accession>
<dbReference type="PROSITE" id="PS50109">
    <property type="entry name" value="HIS_KIN"/>
    <property type="match status" value="1"/>
</dbReference>
<dbReference type="Gene3D" id="3.40.50.2300">
    <property type="match status" value="1"/>
</dbReference>
<dbReference type="EC" id="2.7.13.3" evidence="2"/>
<dbReference type="SMART" id="SM00448">
    <property type="entry name" value="REC"/>
    <property type="match status" value="1"/>
</dbReference>
<dbReference type="InterPro" id="IPR003594">
    <property type="entry name" value="HATPase_dom"/>
</dbReference>
<evidence type="ECO:0000256" key="3">
    <source>
        <dbReference type="ARBA" id="ARBA00022553"/>
    </source>
</evidence>
<proteinExistence type="predicted"/>
<dbReference type="Pfam" id="PF00512">
    <property type="entry name" value="HisKA"/>
    <property type="match status" value="1"/>
</dbReference>
<dbReference type="SMART" id="SM00388">
    <property type="entry name" value="HisKA"/>
    <property type="match status" value="1"/>
</dbReference>
<dbReference type="SMART" id="SM00091">
    <property type="entry name" value="PAS"/>
    <property type="match status" value="2"/>
</dbReference>
<gene>
    <name evidence="11" type="ORF">PV10_02957</name>
</gene>
<dbReference type="VEuPathDB" id="FungiDB:PV10_02957"/>
<reference evidence="11 12" key="1">
    <citation type="submission" date="2015-01" db="EMBL/GenBank/DDBJ databases">
        <title>The Genome Sequence of Exophiala mesophila CBS40295.</title>
        <authorList>
            <consortium name="The Broad Institute Genomics Platform"/>
            <person name="Cuomo C."/>
            <person name="de Hoog S."/>
            <person name="Gorbushina A."/>
            <person name="Stielow B."/>
            <person name="Teixiera M."/>
            <person name="Abouelleil A."/>
            <person name="Chapman S.B."/>
            <person name="Priest M."/>
            <person name="Young S.K."/>
            <person name="Wortman J."/>
            <person name="Nusbaum C."/>
            <person name="Birren B."/>
        </authorList>
    </citation>
    <scope>NUCLEOTIDE SEQUENCE [LARGE SCALE GENOMIC DNA]</scope>
    <source>
        <strain evidence="11 12">CBS 40295</strain>
    </source>
</reference>
<dbReference type="STRING" id="212818.A0A0D1ZMT4"/>
<dbReference type="Pfam" id="PF02518">
    <property type="entry name" value="HATPase_c"/>
    <property type="match status" value="1"/>
</dbReference>
<dbReference type="CDD" id="cd00130">
    <property type="entry name" value="PAS"/>
    <property type="match status" value="1"/>
</dbReference>
<evidence type="ECO:0000256" key="7">
    <source>
        <dbReference type="SAM" id="MobiDB-lite"/>
    </source>
</evidence>
<dbReference type="SUPFAM" id="SSF55785">
    <property type="entry name" value="PYP-like sensor domain (PAS domain)"/>
    <property type="match status" value="1"/>
</dbReference>
<evidence type="ECO:0000259" key="8">
    <source>
        <dbReference type="PROSITE" id="PS50109"/>
    </source>
</evidence>
<evidence type="ECO:0000256" key="5">
    <source>
        <dbReference type="ARBA" id="ARBA00022777"/>
    </source>
</evidence>
<protein>
    <recommendedName>
        <fullName evidence="2">histidine kinase</fullName>
        <ecNumber evidence="2">2.7.13.3</ecNumber>
    </recommendedName>
</protein>
<dbReference type="OMA" id="PVPCIYL"/>
<dbReference type="SMART" id="SM00387">
    <property type="entry name" value="HATPase_c"/>
    <property type="match status" value="1"/>
</dbReference>
<dbReference type="Gene3D" id="3.30.450.20">
    <property type="entry name" value="PAS domain"/>
    <property type="match status" value="1"/>
</dbReference>
<dbReference type="SUPFAM" id="SSF55874">
    <property type="entry name" value="ATPase domain of HSP90 chaperone/DNA topoisomerase II/histidine kinase"/>
    <property type="match status" value="1"/>
</dbReference>
<dbReference type="EMBL" id="KN847521">
    <property type="protein sequence ID" value="KIV95284.1"/>
    <property type="molecule type" value="Genomic_DNA"/>
</dbReference>
<dbReference type="InterPro" id="IPR005467">
    <property type="entry name" value="His_kinase_dom"/>
</dbReference>
<feature type="compositionally biased region" description="Basic and acidic residues" evidence="7">
    <location>
        <begin position="174"/>
        <end position="196"/>
    </location>
</feature>
<feature type="region of interest" description="Disordered" evidence="7">
    <location>
        <begin position="163"/>
        <end position="203"/>
    </location>
</feature>
<keyword evidence="4" id="KW-0808">Transferase</keyword>
<dbReference type="InterPro" id="IPR000014">
    <property type="entry name" value="PAS"/>
</dbReference>
<evidence type="ECO:0000313" key="12">
    <source>
        <dbReference type="Proteomes" id="UP000054302"/>
    </source>
</evidence>
<feature type="region of interest" description="Disordered" evidence="7">
    <location>
        <begin position="776"/>
        <end position="815"/>
    </location>
</feature>
<feature type="compositionally biased region" description="Basic and acidic residues" evidence="7">
    <location>
        <begin position="643"/>
        <end position="653"/>
    </location>
</feature>
<dbReference type="InterPro" id="IPR004358">
    <property type="entry name" value="Sig_transdc_His_kin-like_C"/>
</dbReference>
<dbReference type="GO" id="GO:0000155">
    <property type="term" value="F:phosphorelay sensor kinase activity"/>
    <property type="evidence" value="ECO:0007669"/>
    <property type="project" value="InterPro"/>
</dbReference>
<comment type="catalytic activity">
    <reaction evidence="1">
        <text>ATP + protein L-histidine = ADP + protein N-phospho-L-histidine.</text>
        <dbReference type="EC" id="2.7.13.3"/>
    </reaction>
</comment>
<feature type="domain" description="Response regulatory" evidence="9">
    <location>
        <begin position="862"/>
        <end position="989"/>
    </location>
</feature>
<keyword evidence="12" id="KW-1185">Reference proteome</keyword>
<name>A0A0D1ZMT4_EXOME</name>
<dbReference type="InterPro" id="IPR036890">
    <property type="entry name" value="HATPase_C_sf"/>
</dbReference>
<dbReference type="InterPro" id="IPR011006">
    <property type="entry name" value="CheY-like_superfamily"/>
</dbReference>
<dbReference type="CDD" id="cd16922">
    <property type="entry name" value="HATPase_EvgS-ArcB-TorS-like"/>
    <property type="match status" value="1"/>
</dbReference>
<evidence type="ECO:0000256" key="6">
    <source>
        <dbReference type="PROSITE-ProRule" id="PRU00169"/>
    </source>
</evidence>
<dbReference type="SUPFAM" id="SSF47384">
    <property type="entry name" value="Homodimeric domain of signal transducing histidine kinase"/>
    <property type="match status" value="1"/>
</dbReference>
<dbReference type="GeneID" id="27320802"/>
<dbReference type="AlphaFoldDB" id="A0A0D1ZMT4"/>
<keyword evidence="5" id="KW-0418">Kinase</keyword>
<dbReference type="PROSITE" id="PS50110">
    <property type="entry name" value="RESPONSE_REGULATORY"/>
    <property type="match status" value="1"/>
</dbReference>
<dbReference type="InterPro" id="IPR001789">
    <property type="entry name" value="Sig_transdc_resp-reg_receiver"/>
</dbReference>
<feature type="modified residue" description="4-aspartylphosphate" evidence="6">
    <location>
        <position position="917"/>
    </location>
</feature>
<dbReference type="InterPro" id="IPR035965">
    <property type="entry name" value="PAS-like_dom_sf"/>
</dbReference>
<evidence type="ECO:0000259" key="9">
    <source>
        <dbReference type="PROSITE" id="PS50110"/>
    </source>
</evidence>
<dbReference type="InterPro" id="IPR003661">
    <property type="entry name" value="HisK_dim/P_dom"/>
</dbReference>
<evidence type="ECO:0000313" key="11">
    <source>
        <dbReference type="EMBL" id="KIV95284.1"/>
    </source>
</evidence>
<dbReference type="OrthoDB" id="60033at2759"/>
<evidence type="ECO:0000256" key="4">
    <source>
        <dbReference type="ARBA" id="ARBA00022679"/>
    </source>
</evidence>
<dbReference type="Proteomes" id="UP000054302">
    <property type="component" value="Unassembled WGS sequence"/>
</dbReference>
<feature type="compositionally biased region" description="Low complexity" evidence="7">
    <location>
        <begin position="663"/>
        <end position="672"/>
    </location>
</feature>
<dbReference type="NCBIfam" id="TIGR00229">
    <property type="entry name" value="sensory_box"/>
    <property type="match status" value="1"/>
</dbReference>
<keyword evidence="3 6" id="KW-0597">Phosphoprotein</keyword>
<evidence type="ECO:0000256" key="2">
    <source>
        <dbReference type="ARBA" id="ARBA00012438"/>
    </source>
</evidence>
<evidence type="ECO:0000259" key="10">
    <source>
        <dbReference type="PROSITE" id="PS50112"/>
    </source>
</evidence>
<feature type="region of interest" description="Disordered" evidence="7">
    <location>
        <begin position="635"/>
        <end position="672"/>
    </location>
</feature>
<dbReference type="CDD" id="cd17546">
    <property type="entry name" value="REC_hyHK_CKI1_RcsC-like"/>
    <property type="match status" value="1"/>
</dbReference>
<dbReference type="CDD" id="cd00082">
    <property type="entry name" value="HisKA"/>
    <property type="match status" value="1"/>
</dbReference>
<dbReference type="Gene3D" id="1.10.287.130">
    <property type="match status" value="1"/>
</dbReference>
<dbReference type="Pfam" id="PF00072">
    <property type="entry name" value="Response_reg"/>
    <property type="match status" value="1"/>
</dbReference>